<comment type="similarity">
    <text evidence="1 12">Belongs to the thymidylate kinase family.</text>
</comment>
<keyword evidence="8 12" id="KW-0067">ATP-binding</keyword>
<evidence type="ECO:0000256" key="8">
    <source>
        <dbReference type="ARBA" id="ARBA00022840"/>
    </source>
</evidence>
<dbReference type="PROSITE" id="PS01331">
    <property type="entry name" value="THYMIDYLATE_KINASE"/>
    <property type="match status" value="1"/>
</dbReference>
<evidence type="ECO:0000313" key="14">
    <source>
        <dbReference type="EMBL" id="RVU14020.1"/>
    </source>
</evidence>
<dbReference type="Proteomes" id="UP000286997">
    <property type="component" value="Unassembled WGS sequence"/>
</dbReference>
<comment type="function">
    <text evidence="11 12">Phosphorylation of dTMP to form dTDP in both de novo and salvage pathways of dTTP synthesis.</text>
</comment>
<dbReference type="Gene3D" id="3.40.50.300">
    <property type="entry name" value="P-loop containing nucleotide triphosphate hydrolases"/>
    <property type="match status" value="1"/>
</dbReference>
<evidence type="ECO:0000256" key="10">
    <source>
        <dbReference type="ARBA" id="ARBA00048743"/>
    </source>
</evidence>
<dbReference type="GO" id="GO:0006235">
    <property type="term" value="P:dTTP biosynthetic process"/>
    <property type="evidence" value="ECO:0007669"/>
    <property type="project" value="UniProtKB-UniRule"/>
</dbReference>
<dbReference type="Pfam" id="PF02223">
    <property type="entry name" value="Thymidylate_kin"/>
    <property type="match status" value="1"/>
</dbReference>
<evidence type="ECO:0000313" key="15">
    <source>
        <dbReference type="Proteomes" id="UP000286997"/>
    </source>
</evidence>
<comment type="caution">
    <text evidence="14">The sequence shown here is derived from an EMBL/GenBank/DDBJ whole genome shotgun (WGS) entry which is preliminary data.</text>
</comment>
<dbReference type="EMBL" id="SACP01000037">
    <property type="protein sequence ID" value="RVU14020.1"/>
    <property type="molecule type" value="Genomic_DNA"/>
</dbReference>
<evidence type="ECO:0000256" key="6">
    <source>
        <dbReference type="ARBA" id="ARBA00022741"/>
    </source>
</evidence>
<dbReference type="GO" id="GO:0006227">
    <property type="term" value="P:dUDP biosynthetic process"/>
    <property type="evidence" value="ECO:0007669"/>
    <property type="project" value="TreeGrafter"/>
</dbReference>
<dbReference type="InterPro" id="IPR018094">
    <property type="entry name" value="Thymidylate_kinase"/>
</dbReference>
<dbReference type="FunFam" id="3.40.50.300:FF:000225">
    <property type="entry name" value="Thymidylate kinase"/>
    <property type="match status" value="1"/>
</dbReference>
<evidence type="ECO:0000256" key="5">
    <source>
        <dbReference type="ARBA" id="ARBA00022727"/>
    </source>
</evidence>
<evidence type="ECO:0000256" key="12">
    <source>
        <dbReference type="HAMAP-Rule" id="MF_00165"/>
    </source>
</evidence>
<dbReference type="PANTHER" id="PTHR10344:SF4">
    <property type="entry name" value="UMP-CMP KINASE 2, MITOCHONDRIAL"/>
    <property type="match status" value="1"/>
</dbReference>
<dbReference type="EC" id="2.7.4.9" evidence="2 12"/>
<evidence type="ECO:0000256" key="1">
    <source>
        <dbReference type="ARBA" id="ARBA00009776"/>
    </source>
</evidence>
<evidence type="ECO:0000256" key="2">
    <source>
        <dbReference type="ARBA" id="ARBA00012980"/>
    </source>
</evidence>
<keyword evidence="15" id="KW-1185">Reference proteome</keyword>
<evidence type="ECO:0000256" key="4">
    <source>
        <dbReference type="ARBA" id="ARBA00022679"/>
    </source>
</evidence>
<accession>A0A3S2YLR6</accession>
<dbReference type="GO" id="GO:0005829">
    <property type="term" value="C:cytosol"/>
    <property type="evidence" value="ECO:0007669"/>
    <property type="project" value="TreeGrafter"/>
</dbReference>
<evidence type="ECO:0000256" key="9">
    <source>
        <dbReference type="ARBA" id="ARBA00029962"/>
    </source>
</evidence>
<reference evidence="14 15" key="1">
    <citation type="submission" date="2019-01" db="EMBL/GenBank/DDBJ databases">
        <authorList>
            <person name="Chen W.-M."/>
        </authorList>
    </citation>
    <scope>NUCLEOTIDE SEQUENCE [LARGE SCALE GENOMIC DNA]</scope>
    <source>
        <strain evidence="14 15">TER-1</strain>
    </source>
</reference>
<keyword evidence="5 12" id="KW-0545">Nucleotide biosynthesis</keyword>
<evidence type="ECO:0000256" key="11">
    <source>
        <dbReference type="ARBA" id="ARBA00057735"/>
    </source>
</evidence>
<dbReference type="NCBIfam" id="TIGR00041">
    <property type="entry name" value="DTMP_kinase"/>
    <property type="match status" value="1"/>
</dbReference>
<dbReference type="InterPro" id="IPR027417">
    <property type="entry name" value="P-loop_NTPase"/>
</dbReference>
<evidence type="ECO:0000256" key="7">
    <source>
        <dbReference type="ARBA" id="ARBA00022777"/>
    </source>
</evidence>
<feature type="binding site" evidence="12">
    <location>
        <begin position="16"/>
        <end position="23"/>
    </location>
    <ligand>
        <name>ATP</name>
        <dbReference type="ChEBI" id="CHEBI:30616"/>
    </ligand>
</feature>
<dbReference type="PANTHER" id="PTHR10344">
    <property type="entry name" value="THYMIDYLATE KINASE"/>
    <property type="match status" value="1"/>
</dbReference>
<protein>
    <recommendedName>
        <fullName evidence="3 12">Thymidylate kinase</fullName>
        <ecNumber evidence="2 12">2.7.4.9</ecNumber>
    </recommendedName>
    <alternativeName>
        <fullName evidence="9 12">dTMP kinase</fullName>
    </alternativeName>
</protein>
<keyword evidence="4 12" id="KW-0808">Transferase</keyword>
<sequence length="233" mass="23868">MTDAGTGPGAFITFEGGEGAGKSTQIARLAALLRPGPREVVTTREPGGTPRAERIRAALLAGAAKPYGPFAEALLFSAARLDHLDGVIRPALARGAVVLCDRFCDSTRAYQGAAGGGAAGGVDEAGLDALERVVVGPTRPDLTLILDLPPETGLARAGRRGRAAGEAPDRFEAEALGFHQRLRAAFRAIAAAEPGRCVLVDAAAEPDAVAEAVRAAVVDRLPHLAAGIRRDAA</sequence>
<dbReference type="GO" id="GO:0004798">
    <property type="term" value="F:dTMP kinase activity"/>
    <property type="evidence" value="ECO:0007669"/>
    <property type="project" value="UniProtKB-UniRule"/>
</dbReference>
<organism evidence="14 15">
    <name type="scientific">Methylobacterium oryzihabitans</name>
    <dbReference type="NCBI Taxonomy" id="2499852"/>
    <lineage>
        <taxon>Bacteria</taxon>
        <taxon>Pseudomonadati</taxon>
        <taxon>Pseudomonadota</taxon>
        <taxon>Alphaproteobacteria</taxon>
        <taxon>Hyphomicrobiales</taxon>
        <taxon>Methylobacteriaceae</taxon>
        <taxon>Methylobacterium</taxon>
    </lineage>
</organism>
<keyword evidence="7 12" id="KW-0418">Kinase</keyword>
<name>A0A3S2YLR6_9HYPH</name>
<dbReference type="InterPro" id="IPR018095">
    <property type="entry name" value="Thymidylate_kin_CS"/>
</dbReference>
<gene>
    <name evidence="12" type="primary">tmk</name>
    <name evidence="14" type="ORF">EOE48_25145</name>
</gene>
<dbReference type="AlphaFoldDB" id="A0A3S2YLR6"/>
<dbReference type="SUPFAM" id="SSF52540">
    <property type="entry name" value="P-loop containing nucleoside triphosphate hydrolases"/>
    <property type="match status" value="1"/>
</dbReference>
<dbReference type="GO" id="GO:0006233">
    <property type="term" value="P:dTDP biosynthetic process"/>
    <property type="evidence" value="ECO:0007669"/>
    <property type="project" value="InterPro"/>
</dbReference>
<dbReference type="RefSeq" id="WP_127733628.1">
    <property type="nucleotide sequence ID" value="NZ_SACP01000037.1"/>
</dbReference>
<dbReference type="InterPro" id="IPR039430">
    <property type="entry name" value="Thymidylate_kin-like_dom"/>
</dbReference>
<dbReference type="CDD" id="cd01672">
    <property type="entry name" value="TMPK"/>
    <property type="match status" value="1"/>
</dbReference>
<dbReference type="HAMAP" id="MF_00165">
    <property type="entry name" value="Thymidylate_kinase"/>
    <property type="match status" value="1"/>
</dbReference>
<keyword evidence="6 12" id="KW-0547">Nucleotide-binding</keyword>
<evidence type="ECO:0000256" key="3">
    <source>
        <dbReference type="ARBA" id="ARBA00017144"/>
    </source>
</evidence>
<proteinExistence type="inferred from homology"/>
<evidence type="ECO:0000259" key="13">
    <source>
        <dbReference type="Pfam" id="PF02223"/>
    </source>
</evidence>
<comment type="catalytic activity">
    <reaction evidence="10 12">
        <text>dTMP + ATP = dTDP + ADP</text>
        <dbReference type="Rhea" id="RHEA:13517"/>
        <dbReference type="ChEBI" id="CHEBI:30616"/>
        <dbReference type="ChEBI" id="CHEBI:58369"/>
        <dbReference type="ChEBI" id="CHEBI:63528"/>
        <dbReference type="ChEBI" id="CHEBI:456216"/>
        <dbReference type="EC" id="2.7.4.9"/>
    </reaction>
</comment>
<dbReference type="GO" id="GO:0005524">
    <property type="term" value="F:ATP binding"/>
    <property type="evidence" value="ECO:0007669"/>
    <property type="project" value="UniProtKB-UniRule"/>
</dbReference>
<dbReference type="OrthoDB" id="9774907at2"/>
<feature type="domain" description="Thymidylate kinase-like" evidence="13">
    <location>
        <begin position="14"/>
        <end position="212"/>
    </location>
</feature>